<protein>
    <submittedName>
        <fullName>CHITOVIBRIN</fullName>
    </submittedName>
</protein>
<keyword id="KW-0903">Direct protein sequencing</keyword>
<organism>
    <name type="scientific">Vibrio parahaemolyticus</name>
    <dbReference type="NCBI Taxonomy" id="670"/>
    <lineage>
        <taxon>Bacteria</taxon>
        <taxon>Pseudomonadati</taxon>
        <taxon>Pseudomonadota</taxon>
        <taxon>Gammaproteobacteria</taxon>
        <taxon>Vibrionales</taxon>
        <taxon>Vibrionaceae</taxon>
        <taxon>Vibrio</taxon>
    </lineage>
</organism>
<sequence>AVDAAPLEVYDSNKVYNGGDQVQHE</sequence>
<proteinExistence type="evidence at protein level"/>
<reference key="1">
    <citation type="journal article" date="1994" name="Glycoconj. J.">
        <title>Chitovibrin: a chitin-binding lectin from Vibrio parahemolyticus.</title>
        <authorList>
            <person name="Gildemeister O.S."/>
            <person name="Zhu B.C."/>
            <person name="Laine R.A."/>
        </authorList>
    </citation>
    <scope>PROTEIN SEQUENCE</scope>
</reference>
<accession>Q9R4Q9</accession>
<name>Q9R4Q9_VIBPH</name>
<dbReference type="AlphaFoldDB" id="Q9R4Q9"/>